<evidence type="ECO:0000313" key="2">
    <source>
        <dbReference type="EnsemblMetazoa" id="HelroP126000"/>
    </source>
</evidence>
<dbReference type="EMBL" id="AMQM01001740">
    <property type="status" value="NOT_ANNOTATED_CDS"/>
    <property type="molecule type" value="Genomic_DNA"/>
</dbReference>
<dbReference type="OMA" id="FADCCAV"/>
<protein>
    <recommendedName>
        <fullName evidence="4">Glutaredoxin domain-containing protein</fullName>
    </recommendedName>
</protein>
<dbReference type="SUPFAM" id="SSF52833">
    <property type="entry name" value="Thioredoxin-like"/>
    <property type="match status" value="1"/>
</dbReference>
<evidence type="ECO:0008006" key="4">
    <source>
        <dbReference type="Google" id="ProtNLM"/>
    </source>
</evidence>
<dbReference type="GeneID" id="20195930"/>
<dbReference type="InParanoid" id="T1EH80"/>
<name>T1EH80_HELRO</name>
<dbReference type="Proteomes" id="UP000015101">
    <property type="component" value="Unassembled WGS sequence"/>
</dbReference>
<dbReference type="PANTHER" id="PTHR46990:SF1">
    <property type="entry name" value="GLUTAREDOXIN DOMAIN-CONTAINING CYSTEINE-RICH PROTEIN 1"/>
    <property type="match status" value="1"/>
</dbReference>
<reference evidence="2" key="3">
    <citation type="submission" date="2015-06" db="UniProtKB">
        <authorList>
            <consortium name="EnsemblMetazoa"/>
        </authorList>
    </citation>
    <scope>IDENTIFICATION</scope>
</reference>
<evidence type="ECO:0000313" key="1">
    <source>
        <dbReference type="EMBL" id="ESN92559.1"/>
    </source>
</evidence>
<dbReference type="AlphaFoldDB" id="T1EH80"/>
<dbReference type="STRING" id="6412.T1EH80"/>
<dbReference type="Pfam" id="PF23733">
    <property type="entry name" value="GRXCR1-2_C"/>
    <property type="match status" value="1"/>
</dbReference>
<dbReference type="CTD" id="20195930"/>
<dbReference type="PANTHER" id="PTHR46990">
    <property type="entry name" value="GLUTAREDOXIN DOMAIN-CONTAINING CYSTEINE-RICH PROTEIN 1"/>
    <property type="match status" value="1"/>
</dbReference>
<dbReference type="OrthoDB" id="423313at2759"/>
<organism evidence="2 3">
    <name type="scientific">Helobdella robusta</name>
    <name type="common">Californian leech</name>
    <dbReference type="NCBI Taxonomy" id="6412"/>
    <lineage>
        <taxon>Eukaryota</taxon>
        <taxon>Metazoa</taxon>
        <taxon>Spiralia</taxon>
        <taxon>Lophotrochozoa</taxon>
        <taxon>Annelida</taxon>
        <taxon>Clitellata</taxon>
        <taxon>Hirudinea</taxon>
        <taxon>Rhynchobdellida</taxon>
        <taxon>Glossiphoniidae</taxon>
        <taxon>Helobdella</taxon>
    </lineage>
</organism>
<dbReference type="KEGG" id="hro:HELRODRAFT_126000"/>
<dbReference type="GO" id="GO:0007605">
    <property type="term" value="P:sensory perception of sound"/>
    <property type="evidence" value="ECO:0007669"/>
    <property type="project" value="InterPro"/>
</dbReference>
<dbReference type="Gene3D" id="3.40.30.10">
    <property type="entry name" value="Glutaredoxin"/>
    <property type="match status" value="1"/>
</dbReference>
<dbReference type="eggNOG" id="KOG2824">
    <property type="taxonomic scope" value="Eukaryota"/>
</dbReference>
<dbReference type="InterPro" id="IPR042797">
    <property type="entry name" value="GRXCR1"/>
</dbReference>
<dbReference type="RefSeq" id="XP_009028894.1">
    <property type="nucleotide sequence ID" value="XM_009030646.1"/>
</dbReference>
<sequence>EEQSRGLIILFTSSMTVIRETRDRCNEVRKILQTHRVFFDERDVYISEENALNLIKRLKLQGGMNEMRDDEKIQSLNESGVLRKIFKDFKKVEDDMTCGGCGGYKYTPCYTCRGSKKSTVINSPISPSSSSLLLSPSSSSTLKCTKCDENGLVRCKYC</sequence>
<keyword evidence="3" id="KW-1185">Reference proteome</keyword>
<gene>
    <name evidence="2" type="primary">20195930</name>
    <name evidence="1" type="ORF">HELRODRAFT_126000</name>
</gene>
<dbReference type="EMBL" id="KB097639">
    <property type="protein sequence ID" value="ESN92559.1"/>
    <property type="molecule type" value="Genomic_DNA"/>
</dbReference>
<proteinExistence type="predicted"/>
<accession>T1EH80</accession>
<dbReference type="InterPro" id="IPR036249">
    <property type="entry name" value="Thioredoxin-like_sf"/>
</dbReference>
<evidence type="ECO:0000313" key="3">
    <source>
        <dbReference type="Proteomes" id="UP000015101"/>
    </source>
</evidence>
<reference evidence="3" key="1">
    <citation type="submission" date="2012-12" db="EMBL/GenBank/DDBJ databases">
        <authorList>
            <person name="Hellsten U."/>
            <person name="Grimwood J."/>
            <person name="Chapman J.A."/>
            <person name="Shapiro H."/>
            <person name="Aerts A."/>
            <person name="Otillar R.P."/>
            <person name="Terry A.Y."/>
            <person name="Boore J.L."/>
            <person name="Simakov O."/>
            <person name="Marletaz F."/>
            <person name="Cho S.-J."/>
            <person name="Edsinger-Gonzales E."/>
            <person name="Havlak P."/>
            <person name="Kuo D.-H."/>
            <person name="Larsson T."/>
            <person name="Lv J."/>
            <person name="Arendt D."/>
            <person name="Savage R."/>
            <person name="Osoegawa K."/>
            <person name="de Jong P."/>
            <person name="Lindberg D.R."/>
            <person name="Seaver E.C."/>
            <person name="Weisblat D.A."/>
            <person name="Putnam N.H."/>
            <person name="Grigoriev I.V."/>
            <person name="Rokhsar D.S."/>
        </authorList>
    </citation>
    <scope>NUCLEOTIDE SEQUENCE</scope>
</reference>
<dbReference type="HOGENOM" id="CLU_029893_3_2_1"/>
<reference evidence="1 3" key="2">
    <citation type="journal article" date="2013" name="Nature">
        <title>Insights into bilaterian evolution from three spiralian genomes.</title>
        <authorList>
            <person name="Simakov O."/>
            <person name="Marletaz F."/>
            <person name="Cho S.J."/>
            <person name="Edsinger-Gonzales E."/>
            <person name="Havlak P."/>
            <person name="Hellsten U."/>
            <person name="Kuo D.H."/>
            <person name="Larsson T."/>
            <person name="Lv J."/>
            <person name="Arendt D."/>
            <person name="Savage R."/>
            <person name="Osoegawa K."/>
            <person name="de Jong P."/>
            <person name="Grimwood J."/>
            <person name="Chapman J.A."/>
            <person name="Shapiro H."/>
            <person name="Aerts A."/>
            <person name="Otillar R.P."/>
            <person name="Terry A.Y."/>
            <person name="Boore J.L."/>
            <person name="Grigoriev I.V."/>
            <person name="Lindberg D.R."/>
            <person name="Seaver E.C."/>
            <person name="Weisblat D.A."/>
            <person name="Putnam N.H."/>
            <person name="Rokhsar D.S."/>
        </authorList>
    </citation>
    <scope>NUCLEOTIDE SEQUENCE</scope>
</reference>
<dbReference type="EnsemblMetazoa" id="HelroT126000">
    <property type="protein sequence ID" value="HelroP126000"/>
    <property type="gene ID" value="HelroG126000"/>
</dbReference>